<sequence>METQEVQTMGESTTEFWVSALHSQLSRVESSSQGSLAALRNEKAAIETVLSFVNSRINASAAPIMRLPPELLVSIFSYLANQVLFESVPSMDHLPQTAPWVRFTWVCRRWRHIMLANPMLWCDLVLPLPPQWAREMLMRSQHQPLSILYSHEDKIPPGSLAWGLPFDALEQVRSIHVHDLPSIIPGNLSHLLSTQAPILEVANFSYMRSHLPREALFANSAPRLRNLTIYHANALPLSSFLPSIVSLDIRYIKNFPHSLPDFIAALQRLKRIEMLALVDCLDQFSSAPDPPAASQIIRLTSLNSLEISGMVSDCVGFLRHVQTPDTTCLHIAASTEGGADVFPVLYPLLVPASGYASNPFRAICFSSGGPGYLTFAARHADADQARWDRVFELYWDAAEAELEAVFHLVSALCAEVGVRHLLSLTLDLELGANLKVPPEGWLEMLGAATELQTLRASADVGDSLCQALSACIKEDGTYSRDEEGIPIWPKLQTLKLDQMELSSYYDDAMENCWAESIEMRVDEVLLRELKHRRQRGAALNTLYLLKMSFDVDPEWLQNVEEVVDRVVVQDE</sequence>
<reference evidence="1" key="1">
    <citation type="submission" date="2021-02" db="EMBL/GenBank/DDBJ databases">
        <authorList>
            <consortium name="DOE Joint Genome Institute"/>
            <person name="Ahrendt S."/>
            <person name="Looney B.P."/>
            <person name="Miyauchi S."/>
            <person name="Morin E."/>
            <person name="Drula E."/>
            <person name="Courty P.E."/>
            <person name="Chicoki N."/>
            <person name="Fauchery L."/>
            <person name="Kohler A."/>
            <person name="Kuo A."/>
            <person name="Labutti K."/>
            <person name="Pangilinan J."/>
            <person name="Lipzen A."/>
            <person name="Riley R."/>
            <person name="Andreopoulos W."/>
            <person name="He G."/>
            <person name="Johnson J."/>
            <person name="Barry K.W."/>
            <person name="Grigoriev I.V."/>
            <person name="Nagy L."/>
            <person name="Hibbett D."/>
            <person name="Henrissat B."/>
            <person name="Matheny P.B."/>
            <person name="Labbe J."/>
            <person name="Martin F."/>
        </authorList>
    </citation>
    <scope>NUCLEOTIDE SEQUENCE</scope>
    <source>
        <strain evidence="1">FP105234-sp</strain>
    </source>
</reference>
<dbReference type="EMBL" id="MU276024">
    <property type="protein sequence ID" value="KAI0043307.1"/>
    <property type="molecule type" value="Genomic_DNA"/>
</dbReference>
<organism evidence="1 2">
    <name type="scientific">Auriscalpium vulgare</name>
    <dbReference type="NCBI Taxonomy" id="40419"/>
    <lineage>
        <taxon>Eukaryota</taxon>
        <taxon>Fungi</taxon>
        <taxon>Dikarya</taxon>
        <taxon>Basidiomycota</taxon>
        <taxon>Agaricomycotina</taxon>
        <taxon>Agaricomycetes</taxon>
        <taxon>Russulales</taxon>
        <taxon>Auriscalpiaceae</taxon>
        <taxon>Auriscalpium</taxon>
    </lineage>
</organism>
<reference evidence="1" key="2">
    <citation type="journal article" date="2022" name="New Phytol.">
        <title>Evolutionary transition to the ectomycorrhizal habit in the genomes of a hyperdiverse lineage of mushroom-forming fungi.</title>
        <authorList>
            <person name="Looney B."/>
            <person name="Miyauchi S."/>
            <person name="Morin E."/>
            <person name="Drula E."/>
            <person name="Courty P.E."/>
            <person name="Kohler A."/>
            <person name="Kuo A."/>
            <person name="LaButti K."/>
            <person name="Pangilinan J."/>
            <person name="Lipzen A."/>
            <person name="Riley R."/>
            <person name="Andreopoulos W."/>
            <person name="He G."/>
            <person name="Johnson J."/>
            <person name="Nolan M."/>
            <person name="Tritt A."/>
            <person name="Barry K.W."/>
            <person name="Grigoriev I.V."/>
            <person name="Nagy L.G."/>
            <person name="Hibbett D."/>
            <person name="Henrissat B."/>
            <person name="Matheny P.B."/>
            <person name="Labbe J."/>
            <person name="Martin F.M."/>
        </authorList>
    </citation>
    <scope>NUCLEOTIDE SEQUENCE</scope>
    <source>
        <strain evidence="1">FP105234-sp</strain>
    </source>
</reference>
<name>A0ACB8RHB5_9AGAM</name>
<accession>A0ACB8RHB5</accession>
<gene>
    <name evidence="1" type="ORF">FA95DRAFT_411503</name>
</gene>
<evidence type="ECO:0000313" key="1">
    <source>
        <dbReference type="EMBL" id="KAI0043307.1"/>
    </source>
</evidence>
<keyword evidence="2" id="KW-1185">Reference proteome</keyword>
<protein>
    <submittedName>
        <fullName evidence="1">Uncharacterized protein</fullName>
    </submittedName>
</protein>
<evidence type="ECO:0000313" key="2">
    <source>
        <dbReference type="Proteomes" id="UP000814033"/>
    </source>
</evidence>
<proteinExistence type="predicted"/>
<comment type="caution">
    <text evidence="1">The sequence shown here is derived from an EMBL/GenBank/DDBJ whole genome shotgun (WGS) entry which is preliminary data.</text>
</comment>
<dbReference type="Proteomes" id="UP000814033">
    <property type="component" value="Unassembled WGS sequence"/>
</dbReference>